<evidence type="ECO:0000313" key="3">
    <source>
        <dbReference type="EMBL" id="OHA33776.1"/>
    </source>
</evidence>
<organism evidence="3 4">
    <name type="scientific">Candidatus Taylorbacteria bacterium RIFCSPLOWO2_01_FULL_45_15b</name>
    <dbReference type="NCBI Taxonomy" id="1802319"/>
    <lineage>
        <taxon>Bacteria</taxon>
        <taxon>Candidatus Tayloriibacteriota</taxon>
    </lineage>
</organism>
<feature type="domain" description="DUF4015" evidence="2">
    <location>
        <begin position="75"/>
        <end position="385"/>
    </location>
</feature>
<keyword evidence="1" id="KW-1133">Transmembrane helix</keyword>
<feature type="transmembrane region" description="Helical" evidence="1">
    <location>
        <begin position="12"/>
        <end position="31"/>
    </location>
</feature>
<dbReference type="InterPro" id="IPR025275">
    <property type="entry name" value="DUF4015"/>
</dbReference>
<evidence type="ECO:0000259" key="2">
    <source>
        <dbReference type="Pfam" id="PF13200"/>
    </source>
</evidence>
<dbReference type="InterPro" id="IPR017853">
    <property type="entry name" value="GH"/>
</dbReference>
<proteinExistence type="predicted"/>
<dbReference type="Proteomes" id="UP000176221">
    <property type="component" value="Unassembled WGS sequence"/>
</dbReference>
<name>A0A1G2NCI5_9BACT</name>
<dbReference type="AlphaFoldDB" id="A0A1G2NCI5"/>
<dbReference type="SUPFAM" id="SSF51445">
    <property type="entry name" value="(Trans)glycosidases"/>
    <property type="match status" value="1"/>
</dbReference>
<protein>
    <recommendedName>
        <fullName evidence="2">DUF4015 domain-containing protein</fullName>
    </recommendedName>
</protein>
<accession>A0A1G2NCI5</accession>
<evidence type="ECO:0000256" key="1">
    <source>
        <dbReference type="SAM" id="Phobius"/>
    </source>
</evidence>
<keyword evidence="1" id="KW-0472">Membrane</keyword>
<dbReference type="Pfam" id="PF13200">
    <property type="entry name" value="DUF4015"/>
    <property type="match status" value="1"/>
</dbReference>
<reference evidence="3 4" key="1">
    <citation type="journal article" date="2016" name="Nat. Commun.">
        <title>Thousands of microbial genomes shed light on interconnected biogeochemical processes in an aquifer system.</title>
        <authorList>
            <person name="Anantharaman K."/>
            <person name="Brown C.T."/>
            <person name="Hug L.A."/>
            <person name="Sharon I."/>
            <person name="Castelle C.J."/>
            <person name="Probst A.J."/>
            <person name="Thomas B.C."/>
            <person name="Singh A."/>
            <person name="Wilkins M.J."/>
            <person name="Karaoz U."/>
            <person name="Brodie E.L."/>
            <person name="Williams K.H."/>
            <person name="Hubbard S.S."/>
            <person name="Banfield J.F."/>
        </authorList>
    </citation>
    <scope>NUCLEOTIDE SEQUENCE [LARGE SCALE GENOMIC DNA]</scope>
</reference>
<evidence type="ECO:0000313" key="4">
    <source>
        <dbReference type="Proteomes" id="UP000176221"/>
    </source>
</evidence>
<keyword evidence="1" id="KW-0812">Transmembrane</keyword>
<dbReference type="Gene3D" id="3.20.20.80">
    <property type="entry name" value="Glycosidases"/>
    <property type="match status" value="1"/>
</dbReference>
<comment type="caution">
    <text evidence="3">The sequence shown here is derived from an EMBL/GenBank/DDBJ whole genome shotgun (WGS) entry which is preliminary data.</text>
</comment>
<dbReference type="EMBL" id="MHRX01000024">
    <property type="protein sequence ID" value="OHA33776.1"/>
    <property type="molecule type" value="Genomic_DNA"/>
</dbReference>
<sequence length="393" mass="44382">MPKKSRNRVLSFALAAILIAGFVIVASYFVIPNLVKKSYDEISFVVASTPEWIPPVVEEKKKKIAHLQTPEPLKGIYMTSWVAGTPRIRKDLVALVETTEINSIVIDIKDYTGKIAYKPNDFDLEARKTYEERITDLSAFIEELHTKNIYVIGRIAAFQDPAMIHNFPEEAVKRKSDGSVWKDYKGIAWMDPASETMWEYLVEIAEDAHAQGFDEINFDYIRFPSDGNMKDIAYPVSGDRVKREVMSEFFAYVGRKLKESDMVISADLFGLTTSASGDLNIGQVLEDALPHFDYVAPMVYPSHYPDGFNGFKNPADHPYEIIKFAMDEAVKKTEAASTTISKIRPWLQDFDLGADYGPEEVRAQIQATNDAGLTSWLLWSASNRYTKEALLAE</sequence>
<gene>
    <name evidence="3" type="ORF">A2928_02275</name>
</gene>